<evidence type="ECO:0000259" key="8">
    <source>
        <dbReference type="PROSITE" id="PS50850"/>
    </source>
</evidence>
<protein>
    <submittedName>
        <fullName evidence="9">MFS transporter</fullName>
    </submittedName>
</protein>
<feature type="transmembrane region" description="Helical" evidence="7">
    <location>
        <begin position="242"/>
        <end position="265"/>
    </location>
</feature>
<feature type="transmembrane region" description="Helical" evidence="7">
    <location>
        <begin position="45"/>
        <end position="68"/>
    </location>
</feature>
<evidence type="ECO:0000256" key="3">
    <source>
        <dbReference type="ARBA" id="ARBA00022475"/>
    </source>
</evidence>
<feature type="transmembrane region" description="Helical" evidence="7">
    <location>
        <begin position="277"/>
        <end position="299"/>
    </location>
</feature>
<feature type="transmembrane region" description="Helical" evidence="7">
    <location>
        <begin position="375"/>
        <end position="395"/>
    </location>
</feature>
<dbReference type="PANTHER" id="PTHR23517">
    <property type="entry name" value="RESISTANCE PROTEIN MDTM, PUTATIVE-RELATED-RELATED"/>
    <property type="match status" value="1"/>
</dbReference>
<keyword evidence="2" id="KW-0813">Transport</keyword>
<keyword evidence="3" id="KW-1003">Cell membrane</keyword>
<dbReference type="EMBL" id="JBHSAX010000013">
    <property type="protein sequence ID" value="MFC3962810.1"/>
    <property type="molecule type" value="Genomic_DNA"/>
</dbReference>
<dbReference type="InterPro" id="IPR011701">
    <property type="entry name" value="MFS"/>
</dbReference>
<keyword evidence="4 7" id="KW-0812">Transmembrane</keyword>
<organism evidence="9 10">
    <name type="scientific">Nocardia jiangsuensis</name>
    <dbReference type="NCBI Taxonomy" id="1691563"/>
    <lineage>
        <taxon>Bacteria</taxon>
        <taxon>Bacillati</taxon>
        <taxon>Actinomycetota</taxon>
        <taxon>Actinomycetes</taxon>
        <taxon>Mycobacteriales</taxon>
        <taxon>Nocardiaceae</taxon>
        <taxon>Nocardia</taxon>
    </lineage>
</organism>
<keyword evidence="6 7" id="KW-0472">Membrane</keyword>
<comment type="subcellular location">
    <subcellularLocation>
        <location evidence="1">Cell membrane</location>
        <topology evidence="1">Multi-pass membrane protein</topology>
    </subcellularLocation>
</comment>
<dbReference type="InterPro" id="IPR020846">
    <property type="entry name" value="MFS_dom"/>
</dbReference>
<dbReference type="Proteomes" id="UP001595696">
    <property type="component" value="Unassembled WGS sequence"/>
</dbReference>
<evidence type="ECO:0000313" key="10">
    <source>
        <dbReference type="Proteomes" id="UP001595696"/>
    </source>
</evidence>
<evidence type="ECO:0000256" key="6">
    <source>
        <dbReference type="ARBA" id="ARBA00023136"/>
    </source>
</evidence>
<dbReference type="InterPro" id="IPR036259">
    <property type="entry name" value="MFS_trans_sf"/>
</dbReference>
<keyword evidence="5 7" id="KW-1133">Transmembrane helix</keyword>
<evidence type="ECO:0000256" key="5">
    <source>
        <dbReference type="ARBA" id="ARBA00022989"/>
    </source>
</evidence>
<evidence type="ECO:0000256" key="4">
    <source>
        <dbReference type="ARBA" id="ARBA00022692"/>
    </source>
</evidence>
<proteinExistence type="predicted"/>
<feature type="transmembrane region" description="Helical" evidence="7">
    <location>
        <begin position="80"/>
        <end position="98"/>
    </location>
</feature>
<evidence type="ECO:0000256" key="7">
    <source>
        <dbReference type="SAM" id="Phobius"/>
    </source>
</evidence>
<feature type="transmembrane region" description="Helical" evidence="7">
    <location>
        <begin position="211"/>
        <end position="236"/>
    </location>
</feature>
<feature type="transmembrane region" description="Helical" evidence="7">
    <location>
        <begin position="12"/>
        <end position="33"/>
    </location>
</feature>
<accession>A0ABV8DS64</accession>
<dbReference type="SUPFAM" id="SSF103473">
    <property type="entry name" value="MFS general substrate transporter"/>
    <property type="match status" value="1"/>
</dbReference>
<dbReference type="PROSITE" id="PS50850">
    <property type="entry name" value="MFS"/>
    <property type="match status" value="1"/>
</dbReference>
<feature type="transmembrane region" description="Helical" evidence="7">
    <location>
        <begin position="305"/>
        <end position="331"/>
    </location>
</feature>
<feature type="transmembrane region" description="Helical" evidence="7">
    <location>
        <begin position="343"/>
        <end position="363"/>
    </location>
</feature>
<evidence type="ECO:0000256" key="1">
    <source>
        <dbReference type="ARBA" id="ARBA00004651"/>
    </source>
</evidence>
<gene>
    <name evidence="9" type="ORF">ACFO0B_12525</name>
</gene>
<dbReference type="Pfam" id="PF07690">
    <property type="entry name" value="MFS_1"/>
    <property type="match status" value="1"/>
</dbReference>
<feature type="domain" description="Major facilitator superfamily (MFS) profile" evidence="8">
    <location>
        <begin position="14"/>
        <end position="405"/>
    </location>
</feature>
<reference evidence="10" key="1">
    <citation type="journal article" date="2019" name="Int. J. Syst. Evol. Microbiol.">
        <title>The Global Catalogue of Microorganisms (GCM) 10K type strain sequencing project: providing services to taxonomists for standard genome sequencing and annotation.</title>
        <authorList>
            <consortium name="The Broad Institute Genomics Platform"/>
            <consortium name="The Broad Institute Genome Sequencing Center for Infectious Disease"/>
            <person name="Wu L."/>
            <person name="Ma J."/>
        </authorList>
    </citation>
    <scope>NUCLEOTIDE SEQUENCE [LARGE SCALE GENOMIC DNA]</scope>
    <source>
        <strain evidence="10">CGMCC 4.7330</strain>
    </source>
</reference>
<evidence type="ECO:0000256" key="2">
    <source>
        <dbReference type="ARBA" id="ARBA00022448"/>
    </source>
</evidence>
<comment type="caution">
    <text evidence="9">The sequence shown here is derived from an EMBL/GenBank/DDBJ whole genome shotgun (WGS) entry which is preliminary data.</text>
</comment>
<dbReference type="RefSeq" id="WP_378612570.1">
    <property type="nucleotide sequence ID" value="NZ_JBHSAX010000013.1"/>
</dbReference>
<feature type="transmembrane region" description="Helical" evidence="7">
    <location>
        <begin position="168"/>
        <end position="190"/>
    </location>
</feature>
<sequence length="408" mass="41730">MSGTLTSFRTFPLAVRLLLINQFGVNLGFYLLIPYLATYLTDDIGLSLAVVGVILGVRNLAQQGLFLLGGTAADRLGARGVIIAGCGLRTVGFGLFALGESVPVLLAAAVLSGLAGALFNPAVRAYIAVATDRRAEAFALFNVFAQAGALAGPALGAVLVFVDFRVSALVAAGIFALLTLAQAAVLPGRAVPPQQRSVPAQWSACLRDRRFLAFTLALSGMFALQNQLYLVLAVAAQRATGWASAVAALFAVSTAVTFAGQVPITRRLGARPERGPALALGMAVMGAGFALLGAAPLLGPAPPLALIPVLVTTVFLAVGIMIAQPFVYELIPAFTTESDTGTYFGMFYLVSGVVAAVSTAAVGALGELGGRPTGWIAALVCAGIGFGCAAAVLLLHRFGALPRAEVTT</sequence>
<dbReference type="PANTHER" id="PTHR23517:SF2">
    <property type="entry name" value="MULTIDRUG RESISTANCE PROTEIN MDTH"/>
    <property type="match status" value="1"/>
</dbReference>
<dbReference type="Gene3D" id="1.20.1250.20">
    <property type="entry name" value="MFS general substrate transporter like domains"/>
    <property type="match status" value="1"/>
</dbReference>
<feature type="transmembrane region" description="Helical" evidence="7">
    <location>
        <begin position="104"/>
        <end position="127"/>
    </location>
</feature>
<feature type="transmembrane region" description="Helical" evidence="7">
    <location>
        <begin position="139"/>
        <end position="162"/>
    </location>
</feature>
<keyword evidence="10" id="KW-1185">Reference proteome</keyword>
<dbReference type="InterPro" id="IPR050171">
    <property type="entry name" value="MFS_Transporters"/>
</dbReference>
<evidence type="ECO:0000313" key="9">
    <source>
        <dbReference type="EMBL" id="MFC3962810.1"/>
    </source>
</evidence>
<name>A0ABV8DS64_9NOCA</name>